<dbReference type="Proteomes" id="UP000572212">
    <property type="component" value="Unassembled WGS sequence"/>
</dbReference>
<dbReference type="SUPFAM" id="SSF48150">
    <property type="entry name" value="DNA-glycosylase"/>
    <property type="match status" value="1"/>
</dbReference>
<dbReference type="InterPro" id="IPR003265">
    <property type="entry name" value="HhH-GPD_domain"/>
</dbReference>
<dbReference type="Gene3D" id="1.10.340.30">
    <property type="entry name" value="Hypothetical protein, domain 2"/>
    <property type="match status" value="1"/>
</dbReference>
<dbReference type="RefSeq" id="WP_184248885.1">
    <property type="nucleotide sequence ID" value="NZ_BAAACU010000005.1"/>
</dbReference>
<dbReference type="FunFam" id="1.10.340.30:FF:000004">
    <property type="entry name" value="DNA-3-methyladenine glycosylase II"/>
    <property type="match status" value="1"/>
</dbReference>
<feature type="domain" description="HhH-GPD" evidence="6">
    <location>
        <begin position="128"/>
        <end position="288"/>
    </location>
</feature>
<evidence type="ECO:0000313" key="7">
    <source>
        <dbReference type="EMBL" id="MBB6513531.1"/>
    </source>
</evidence>
<gene>
    <name evidence="7" type="ORF">GGQ92_002343</name>
</gene>
<name>A0A841RL91_9BACI</name>
<accession>A0A841RL91</accession>
<proteinExistence type="inferred from homology"/>
<dbReference type="Gene3D" id="1.10.1670.40">
    <property type="match status" value="1"/>
</dbReference>
<dbReference type="Pfam" id="PF00730">
    <property type="entry name" value="HhH-GPD"/>
    <property type="match status" value="1"/>
</dbReference>
<dbReference type="GO" id="GO:0006307">
    <property type="term" value="P:DNA alkylation repair"/>
    <property type="evidence" value="ECO:0007669"/>
    <property type="project" value="TreeGrafter"/>
</dbReference>
<dbReference type="GO" id="GO:0032993">
    <property type="term" value="C:protein-DNA complex"/>
    <property type="evidence" value="ECO:0007669"/>
    <property type="project" value="TreeGrafter"/>
</dbReference>
<evidence type="ECO:0000256" key="2">
    <source>
        <dbReference type="ARBA" id="ARBA00010817"/>
    </source>
</evidence>
<dbReference type="InterPro" id="IPR051912">
    <property type="entry name" value="Alkylbase_DNA_Glycosylase/TA"/>
</dbReference>
<evidence type="ECO:0000256" key="3">
    <source>
        <dbReference type="ARBA" id="ARBA00012000"/>
    </source>
</evidence>
<dbReference type="AlphaFoldDB" id="A0A841RL91"/>
<comment type="similarity">
    <text evidence="2">Belongs to the alkylbase DNA glycosidase AlkA family.</text>
</comment>
<organism evidence="7 8">
    <name type="scientific">Gracilibacillus halotolerans</name>
    <dbReference type="NCBI Taxonomy" id="74386"/>
    <lineage>
        <taxon>Bacteria</taxon>
        <taxon>Bacillati</taxon>
        <taxon>Bacillota</taxon>
        <taxon>Bacilli</taxon>
        <taxon>Bacillales</taxon>
        <taxon>Bacillaceae</taxon>
        <taxon>Gracilibacillus</taxon>
    </lineage>
</organism>
<dbReference type="EMBL" id="JACHON010000013">
    <property type="protein sequence ID" value="MBB6513531.1"/>
    <property type="molecule type" value="Genomic_DNA"/>
</dbReference>
<keyword evidence="8" id="KW-1185">Reference proteome</keyword>
<dbReference type="CDD" id="cd00056">
    <property type="entry name" value="ENDO3c"/>
    <property type="match status" value="1"/>
</dbReference>
<evidence type="ECO:0000256" key="4">
    <source>
        <dbReference type="ARBA" id="ARBA00022763"/>
    </source>
</evidence>
<evidence type="ECO:0000256" key="5">
    <source>
        <dbReference type="ARBA" id="ARBA00023204"/>
    </source>
</evidence>
<keyword evidence="5" id="KW-0234">DNA repair</keyword>
<dbReference type="GO" id="GO:0043916">
    <property type="term" value="F:DNA-7-methylguanine glycosylase activity"/>
    <property type="evidence" value="ECO:0007669"/>
    <property type="project" value="TreeGrafter"/>
</dbReference>
<evidence type="ECO:0000313" key="8">
    <source>
        <dbReference type="Proteomes" id="UP000572212"/>
    </source>
</evidence>
<evidence type="ECO:0000259" key="6">
    <source>
        <dbReference type="SMART" id="SM00478"/>
    </source>
</evidence>
<dbReference type="GO" id="GO:0008725">
    <property type="term" value="F:DNA-3-methyladenine glycosylase activity"/>
    <property type="evidence" value="ECO:0007669"/>
    <property type="project" value="TreeGrafter"/>
</dbReference>
<protein>
    <recommendedName>
        <fullName evidence="3">DNA-3-methyladenine glycosylase II</fullName>
        <ecNumber evidence="3">3.2.2.21</ecNumber>
    </recommendedName>
</protein>
<dbReference type="PANTHER" id="PTHR43003">
    <property type="entry name" value="DNA-3-METHYLADENINE GLYCOSYLASE"/>
    <property type="match status" value="1"/>
</dbReference>
<dbReference type="PANTHER" id="PTHR43003:SF5">
    <property type="entry name" value="DNA-3-METHYLADENINE GLYCOSYLASE"/>
    <property type="match status" value="1"/>
</dbReference>
<evidence type="ECO:0000256" key="1">
    <source>
        <dbReference type="ARBA" id="ARBA00000086"/>
    </source>
</evidence>
<dbReference type="GO" id="GO:0005737">
    <property type="term" value="C:cytoplasm"/>
    <property type="evidence" value="ECO:0007669"/>
    <property type="project" value="TreeGrafter"/>
</dbReference>
<keyword evidence="4" id="KW-0227">DNA damage</keyword>
<reference evidence="7 8" key="1">
    <citation type="submission" date="2020-08" db="EMBL/GenBank/DDBJ databases">
        <title>Genomic Encyclopedia of Type Strains, Phase IV (KMG-IV): sequencing the most valuable type-strain genomes for metagenomic binning, comparative biology and taxonomic classification.</title>
        <authorList>
            <person name="Goeker M."/>
        </authorList>
    </citation>
    <scope>NUCLEOTIDE SEQUENCE [LARGE SCALE GENOMIC DNA]</scope>
    <source>
        <strain evidence="7 8">DSM 11805</strain>
    </source>
</reference>
<keyword evidence="7" id="KW-0326">Glycosidase</keyword>
<sequence length="292" mass="34111">MWQETLQLSTPYDFDYILLRLQMDQLNYSDVKERKIYVPLRIGQEKTIATVTSLGTTDTPIFQIEGKTVEHKQLVMKRIEEIFGWEQDLIGIQSYFLQTNLADLFTTYPATPLVREFDSFGNLTKTIIHQQLNMAFAQTLTLRFVQTYGDQMEGLWFFPTPERVAEIPYEELQALQFSRRKAEYVVDTAKKIVSGETDLSSLDETSDEDIMKSLTKLRGVGPWTVQNWLMFSLGRPDLFPIADIGIQNALKIYFGMEKKPTIEQMEDWMQAWKPYRSYAAMTLWRSIEEPEF</sequence>
<dbReference type="GO" id="GO:0006285">
    <property type="term" value="P:base-excision repair, AP site formation"/>
    <property type="evidence" value="ECO:0007669"/>
    <property type="project" value="TreeGrafter"/>
</dbReference>
<comment type="caution">
    <text evidence="7">The sequence shown here is derived from an EMBL/GenBank/DDBJ whole genome shotgun (WGS) entry which is preliminary data.</text>
</comment>
<dbReference type="GO" id="GO:0032131">
    <property type="term" value="F:alkylated DNA binding"/>
    <property type="evidence" value="ECO:0007669"/>
    <property type="project" value="TreeGrafter"/>
</dbReference>
<dbReference type="EC" id="3.2.2.21" evidence="3"/>
<dbReference type="SMART" id="SM00478">
    <property type="entry name" value="ENDO3c"/>
    <property type="match status" value="1"/>
</dbReference>
<dbReference type="InterPro" id="IPR011257">
    <property type="entry name" value="DNA_glycosylase"/>
</dbReference>
<comment type="catalytic activity">
    <reaction evidence="1">
        <text>Hydrolysis of alkylated DNA, releasing 3-methyladenine, 3-methylguanine, 7-methylguanine and 7-methyladenine.</text>
        <dbReference type="EC" id="3.2.2.21"/>
    </reaction>
</comment>
<keyword evidence="7" id="KW-0378">Hydrolase</keyword>